<feature type="compositionally biased region" description="Basic and acidic residues" evidence="1">
    <location>
        <begin position="131"/>
        <end position="147"/>
    </location>
</feature>
<dbReference type="EMBL" id="JAQQWK010000002">
    <property type="protein sequence ID" value="KAK8051721.1"/>
    <property type="molecule type" value="Genomic_DNA"/>
</dbReference>
<reference evidence="2 3" key="1">
    <citation type="submission" date="2023-01" db="EMBL/GenBank/DDBJ databases">
        <title>Analysis of 21 Apiospora genomes using comparative genomics revels a genus with tremendous synthesis potential of carbohydrate active enzymes and secondary metabolites.</title>
        <authorList>
            <person name="Sorensen T."/>
        </authorList>
    </citation>
    <scope>NUCLEOTIDE SEQUENCE [LARGE SCALE GENOMIC DNA]</scope>
    <source>
        <strain evidence="2 3">CBS 33761</strain>
    </source>
</reference>
<feature type="compositionally biased region" description="Basic and acidic residues" evidence="1">
    <location>
        <begin position="1"/>
        <end position="12"/>
    </location>
</feature>
<feature type="compositionally biased region" description="Basic and acidic residues" evidence="1">
    <location>
        <begin position="65"/>
        <end position="79"/>
    </location>
</feature>
<evidence type="ECO:0000256" key="1">
    <source>
        <dbReference type="SAM" id="MobiDB-lite"/>
    </source>
</evidence>
<sequence length="288" mass="32256">MVDQASPERSEDYTLSDPDSSGNSVESTIHVATHPPNMGLKRKRRVVAIDSESEEGTISPVATKSKRDESVDNEKKDDSSLQAPGLYDESATASSPLSMKGEENGGGYGEGQGNWDINTSTIQGLVSLMDKNGKDEQRRRLNAERKLLHTQRSLSDARRRLSNEQRAHAEADSKIQDLSRQVTEYKQVIEASRDAKTASQERETKLKEDNAELRLQCDIKDKRLAEAKSKHETNHMAIERLERRTASPEEVAQLRETIAEQKRAITALQGTLKEKEDQLNVIQGTFKR</sequence>
<organism evidence="2 3">
    <name type="scientific">Apiospora rasikravindrae</name>
    <dbReference type="NCBI Taxonomy" id="990691"/>
    <lineage>
        <taxon>Eukaryota</taxon>
        <taxon>Fungi</taxon>
        <taxon>Dikarya</taxon>
        <taxon>Ascomycota</taxon>
        <taxon>Pezizomycotina</taxon>
        <taxon>Sordariomycetes</taxon>
        <taxon>Xylariomycetidae</taxon>
        <taxon>Amphisphaeriales</taxon>
        <taxon>Apiosporaceae</taxon>
        <taxon>Apiospora</taxon>
    </lineage>
</organism>
<evidence type="ECO:0000313" key="3">
    <source>
        <dbReference type="Proteomes" id="UP001444661"/>
    </source>
</evidence>
<proteinExistence type="predicted"/>
<protein>
    <submittedName>
        <fullName evidence="2">Uncharacterized protein</fullName>
    </submittedName>
</protein>
<evidence type="ECO:0000313" key="2">
    <source>
        <dbReference type="EMBL" id="KAK8051721.1"/>
    </source>
</evidence>
<comment type="caution">
    <text evidence="2">The sequence shown here is derived from an EMBL/GenBank/DDBJ whole genome shotgun (WGS) entry which is preliminary data.</text>
</comment>
<keyword evidence="3" id="KW-1185">Reference proteome</keyword>
<dbReference type="Proteomes" id="UP001444661">
    <property type="component" value="Unassembled WGS sequence"/>
</dbReference>
<feature type="compositionally biased region" description="Polar residues" evidence="1">
    <location>
        <begin position="115"/>
        <end position="124"/>
    </location>
</feature>
<gene>
    <name evidence="2" type="ORF">PG993_003106</name>
</gene>
<accession>A0ABR1TYI6</accession>
<feature type="region of interest" description="Disordered" evidence="1">
    <location>
        <begin position="1"/>
        <end position="175"/>
    </location>
</feature>
<feature type="compositionally biased region" description="Basic and acidic residues" evidence="1">
    <location>
        <begin position="155"/>
        <end position="175"/>
    </location>
</feature>
<name>A0ABR1TYI6_9PEZI</name>
<feature type="compositionally biased region" description="Polar residues" evidence="1">
    <location>
        <begin position="17"/>
        <end position="27"/>
    </location>
</feature>